<feature type="transmembrane region" description="Helical" evidence="1">
    <location>
        <begin position="6"/>
        <end position="26"/>
    </location>
</feature>
<dbReference type="VEuPathDB" id="FungiDB:ASPCADRAFT_168057"/>
<keyword evidence="1" id="KW-0812">Transmembrane</keyword>
<keyword evidence="1" id="KW-0472">Membrane</keyword>
<accession>A0A1R3RQX2</accession>
<organism evidence="2 3">
    <name type="scientific">Aspergillus carbonarius (strain ITEM 5010)</name>
    <dbReference type="NCBI Taxonomy" id="602072"/>
    <lineage>
        <taxon>Eukaryota</taxon>
        <taxon>Fungi</taxon>
        <taxon>Dikarya</taxon>
        <taxon>Ascomycota</taxon>
        <taxon>Pezizomycotina</taxon>
        <taxon>Eurotiomycetes</taxon>
        <taxon>Eurotiomycetidae</taxon>
        <taxon>Eurotiales</taxon>
        <taxon>Aspergillaceae</taxon>
        <taxon>Aspergillus</taxon>
        <taxon>Aspergillus subgen. Circumdati</taxon>
    </lineage>
</organism>
<keyword evidence="1" id="KW-1133">Transmembrane helix</keyword>
<keyword evidence="3" id="KW-1185">Reference proteome</keyword>
<gene>
    <name evidence="2" type="ORF">ASPCADRAFT_168057</name>
</gene>
<evidence type="ECO:0000313" key="2">
    <source>
        <dbReference type="EMBL" id="OOF96887.1"/>
    </source>
</evidence>
<evidence type="ECO:0000256" key="1">
    <source>
        <dbReference type="SAM" id="Phobius"/>
    </source>
</evidence>
<dbReference type="EMBL" id="KV907498">
    <property type="protein sequence ID" value="OOF96887.1"/>
    <property type="molecule type" value="Genomic_DNA"/>
</dbReference>
<proteinExistence type="predicted"/>
<name>A0A1R3RQX2_ASPC5</name>
<reference evidence="3" key="1">
    <citation type="journal article" date="2017" name="Genome Biol.">
        <title>Comparative genomics reveals high biological diversity and specific adaptations in the industrially and medically important fungal genus Aspergillus.</title>
        <authorList>
            <person name="de Vries R.P."/>
            <person name="Riley R."/>
            <person name="Wiebenga A."/>
            <person name="Aguilar-Osorio G."/>
            <person name="Amillis S."/>
            <person name="Uchima C.A."/>
            <person name="Anderluh G."/>
            <person name="Asadollahi M."/>
            <person name="Askin M."/>
            <person name="Barry K."/>
            <person name="Battaglia E."/>
            <person name="Bayram O."/>
            <person name="Benocci T."/>
            <person name="Braus-Stromeyer S.A."/>
            <person name="Caldana C."/>
            <person name="Canovas D."/>
            <person name="Cerqueira G.C."/>
            <person name="Chen F."/>
            <person name="Chen W."/>
            <person name="Choi C."/>
            <person name="Clum A."/>
            <person name="Dos Santos R.A."/>
            <person name="Damasio A.R."/>
            <person name="Diallinas G."/>
            <person name="Emri T."/>
            <person name="Fekete E."/>
            <person name="Flipphi M."/>
            <person name="Freyberg S."/>
            <person name="Gallo A."/>
            <person name="Gournas C."/>
            <person name="Habgood R."/>
            <person name="Hainaut M."/>
            <person name="Harispe M.L."/>
            <person name="Henrissat B."/>
            <person name="Hilden K.S."/>
            <person name="Hope R."/>
            <person name="Hossain A."/>
            <person name="Karabika E."/>
            <person name="Karaffa L."/>
            <person name="Karanyi Z."/>
            <person name="Krasevec N."/>
            <person name="Kuo A."/>
            <person name="Kusch H."/>
            <person name="LaButti K."/>
            <person name="Lagendijk E.L."/>
            <person name="Lapidus A."/>
            <person name="Levasseur A."/>
            <person name="Lindquist E."/>
            <person name="Lipzen A."/>
            <person name="Logrieco A.F."/>
            <person name="MacCabe A."/>
            <person name="Maekelae M.R."/>
            <person name="Malavazi I."/>
            <person name="Melin P."/>
            <person name="Meyer V."/>
            <person name="Mielnichuk N."/>
            <person name="Miskei M."/>
            <person name="Molnar A.P."/>
            <person name="Mule G."/>
            <person name="Ngan C.Y."/>
            <person name="Orejas M."/>
            <person name="Orosz E."/>
            <person name="Ouedraogo J.P."/>
            <person name="Overkamp K.M."/>
            <person name="Park H.-S."/>
            <person name="Perrone G."/>
            <person name="Piumi F."/>
            <person name="Punt P.J."/>
            <person name="Ram A.F."/>
            <person name="Ramon A."/>
            <person name="Rauscher S."/>
            <person name="Record E."/>
            <person name="Riano-Pachon D.M."/>
            <person name="Robert V."/>
            <person name="Roehrig J."/>
            <person name="Ruller R."/>
            <person name="Salamov A."/>
            <person name="Salih N.S."/>
            <person name="Samson R.A."/>
            <person name="Sandor E."/>
            <person name="Sanguinetti M."/>
            <person name="Schuetze T."/>
            <person name="Sepcic K."/>
            <person name="Shelest E."/>
            <person name="Sherlock G."/>
            <person name="Sophianopoulou V."/>
            <person name="Squina F.M."/>
            <person name="Sun H."/>
            <person name="Susca A."/>
            <person name="Todd R.B."/>
            <person name="Tsang A."/>
            <person name="Unkles S.E."/>
            <person name="van de Wiele N."/>
            <person name="van Rossen-Uffink D."/>
            <person name="Oliveira J.V."/>
            <person name="Vesth T.C."/>
            <person name="Visser J."/>
            <person name="Yu J.-H."/>
            <person name="Zhou M."/>
            <person name="Andersen M.R."/>
            <person name="Archer D.B."/>
            <person name="Baker S.E."/>
            <person name="Benoit I."/>
            <person name="Brakhage A.A."/>
            <person name="Braus G.H."/>
            <person name="Fischer R."/>
            <person name="Frisvad J.C."/>
            <person name="Goldman G.H."/>
            <person name="Houbraken J."/>
            <person name="Oakley B."/>
            <person name="Pocsi I."/>
            <person name="Scazzocchio C."/>
            <person name="Seiboth B."/>
            <person name="vanKuyk P.A."/>
            <person name="Wortman J."/>
            <person name="Dyer P.S."/>
            <person name="Grigoriev I.V."/>
        </authorList>
    </citation>
    <scope>NUCLEOTIDE SEQUENCE [LARGE SCALE GENOMIC DNA]</scope>
    <source>
        <strain evidence="3">ITEM 5010</strain>
    </source>
</reference>
<dbReference type="AlphaFoldDB" id="A0A1R3RQX2"/>
<feature type="non-terminal residue" evidence="2">
    <location>
        <position position="1"/>
    </location>
</feature>
<dbReference type="Proteomes" id="UP000188318">
    <property type="component" value="Unassembled WGS sequence"/>
</dbReference>
<protein>
    <submittedName>
        <fullName evidence="2">Uncharacterized protein</fullName>
    </submittedName>
</protein>
<sequence>HQKWGWHIPPAVAVILPVIYGSRWVLPDRPLQYRVSAVCPHPWFDDTLVHSTSILQPD</sequence>
<evidence type="ECO:0000313" key="3">
    <source>
        <dbReference type="Proteomes" id="UP000188318"/>
    </source>
</evidence>